<feature type="domain" description="Vta1/callose synthase N-terminal" evidence="4">
    <location>
        <begin position="9"/>
        <end position="147"/>
    </location>
</feature>
<reference evidence="5 6" key="1">
    <citation type="journal article" date="2017" name="BMC Genomics">
        <title>Whole-genome assembly of Babesia ovata and comparative genomics between closely related pathogens.</title>
        <authorList>
            <person name="Yamagishi J."/>
            <person name="Asada M."/>
            <person name="Hakimi H."/>
            <person name="Tanaka T.Q."/>
            <person name="Sugimoto C."/>
            <person name="Kawazu S."/>
        </authorList>
    </citation>
    <scope>NUCLEOTIDE SEQUENCE [LARGE SCALE GENOMIC DNA]</scope>
    <source>
        <strain evidence="5 6">Miyake</strain>
    </source>
</reference>
<dbReference type="GO" id="GO:0005771">
    <property type="term" value="C:multivesicular body"/>
    <property type="evidence" value="ECO:0007669"/>
    <property type="project" value="TreeGrafter"/>
</dbReference>
<name>A0A2H6KHG7_9APIC</name>
<dbReference type="Gene3D" id="1.25.40.270">
    <property type="entry name" value="Vacuolar protein sorting-associated protein vta1"/>
    <property type="match status" value="1"/>
</dbReference>
<dbReference type="PANTHER" id="PTHR46009">
    <property type="entry name" value="VACUOLAR PROTEIN SORTING-ASSOCIATED PROTEIN VTA1 HOMOLOG"/>
    <property type="match status" value="1"/>
</dbReference>
<dbReference type="PANTHER" id="PTHR46009:SF1">
    <property type="entry name" value="VACUOLAR PROTEIN SORTING-ASSOCIATED PROTEIN VTA1 HOMOLOG"/>
    <property type="match status" value="1"/>
</dbReference>
<dbReference type="VEuPathDB" id="PiroplasmaDB:BOVATA_039260"/>
<gene>
    <name evidence="5" type="ORF">BOVATA_039260</name>
</gene>
<dbReference type="InterPro" id="IPR039431">
    <property type="entry name" value="Vta1/CALS_N"/>
</dbReference>
<dbReference type="GO" id="GO:0032511">
    <property type="term" value="P:late endosome to vacuole transport via multivesicular body sorting pathway"/>
    <property type="evidence" value="ECO:0007669"/>
    <property type="project" value="InterPro"/>
</dbReference>
<dbReference type="RefSeq" id="XP_028868676.1">
    <property type="nucleotide sequence ID" value="XM_029012843.1"/>
</dbReference>
<accession>A0A2H6KHG7</accession>
<dbReference type="EMBL" id="BDSA01000005">
    <property type="protein sequence ID" value="GBE62433.1"/>
    <property type="molecule type" value="Genomic_DNA"/>
</dbReference>
<evidence type="ECO:0000259" key="4">
    <source>
        <dbReference type="Pfam" id="PF04652"/>
    </source>
</evidence>
<proteinExistence type="predicted"/>
<dbReference type="Pfam" id="PF04652">
    <property type="entry name" value="Vta1"/>
    <property type="match status" value="1"/>
</dbReference>
<dbReference type="InterPro" id="IPR023175">
    <property type="entry name" value="Vta1/CALS_N_sf"/>
</dbReference>
<evidence type="ECO:0000256" key="2">
    <source>
        <dbReference type="ARBA" id="ARBA00023136"/>
    </source>
</evidence>
<keyword evidence="6" id="KW-1185">Reference proteome</keyword>
<evidence type="ECO:0000313" key="6">
    <source>
        <dbReference type="Proteomes" id="UP000236319"/>
    </source>
</evidence>
<dbReference type="InterPro" id="IPR044538">
    <property type="entry name" value="Vta1-like"/>
</dbReference>
<feature type="compositionally biased region" description="Polar residues" evidence="3">
    <location>
        <begin position="149"/>
        <end position="167"/>
    </location>
</feature>
<evidence type="ECO:0000313" key="5">
    <source>
        <dbReference type="EMBL" id="GBE62433.1"/>
    </source>
</evidence>
<feature type="region of interest" description="Disordered" evidence="3">
    <location>
        <begin position="145"/>
        <end position="167"/>
    </location>
</feature>
<dbReference type="Proteomes" id="UP000236319">
    <property type="component" value="Unassembled WGS sequence"/>
</dbReference>
<comment type="caution">
    <text evidence="5">The sequence shown here is derived from an EMBL/GenBank/DDBJ whole genome shotgun (WGS) entry which is preliminary data.</text>
</comment>
<keyword evidence="2" id="KW-0472">Membrane</keyword>
<sequence>MKIHPSHHSYIKRADELEEISPASSFYCLNYVIDKVSEVYQANKSGNTSIVYFNNSSDPDVKRTLIQLLDRAESLKEARGPFELSDFVEFASRLLDAAEADNDPQSAFNRFFVAGKLFDVIVHFSDDSKHSELRRYAQFRALQKKRQISGEQSPTSQNAIEKASTSAEISSAQHTDAIGEAVSETEDLKAPHHTPATDAYDLQMADGAMNSARLAVSGTFILFMLPNSMVYQKPAALSFQDFKEASSHLKDALRILERMGY</sequence>
<evidence type="ECO:0000256" key="1">
    <source>
        <dbReference type="ARBA" id="ARBA00004308"/>
    </source>
</evidence>
<dbReference type="AlphaFoldDB" id="A0A2H6KHG7"/>
<evidence type="ECO:0000256" key="3">
    <source>
        <dbReference type="SAM" id="MobiDB-lite"/>
    </source>
</evidence>
<comment type="subcellular location">
    <subcellularLocation>
        <location evidence="1">Endomembrane system</location>
    </subcellularLocation>
</comment>
<dbReference type="OrthoDB" id="10356593at2759"/>
<protein>
    <submittedName>
        <fullName evidence="5">Vacuolar sorting-associated, putative</fullName>
    </submittedName>
</protein>
<dbReference type="GeneID" id="39876203"/>
<organism evidence="5 6">
    <name type="scientific">Babesia ovata</name>
    <dbReference type="NCBI Taxonomy" id="189622"/>
    <lineage>
        <taxon>Eukaryota</taxon>
        <taxon>Sar</taxon>
        <taxon>Alveolata</taxon>
        <taxon>Apicomplexa</taxon>
        <taxon>Aconoidasida</taxon>
        <taxon>Piroplasmida</taxon>
        <taxon>Babesiidae</taxon>
        <taxon>Babesia</taxon>
    </lineage>
</organism>